<evidence type="ECO:0000256" key="1">
    <source>
        <dbReference type="SAM" id="MobiDB-lite"/>
    </source>
</evidence>
<dbReference type="EMBL" id="NAFI01000137">
    <property type="protein sequence ID" value="OSJ17956.1"/>
    <property type="molecule type" value="Genomic_DNA"/>
</dbReference>
<organism evidence="2 3">
    <name type="scientific">Bradyrhizobium canariense</name>
    <dbReference type="NCBI Taxonomy" id="255045"/>
    <lineage>
        <taxon>Bacteria</taxon>
        <taxon>Pseudomonadati</taxon>
        <taxon>Pseudomonadota</taxon>
        <taxon>Alphaproteobacteria</taxon>
        <taxon>Hyphomicrobiales</taxon>
        <taxon>Nitrobacteraceae</taxon>
        <taxon>Bradyrhizobium</taxon>
    </lineage>
</organism>
<feature type="region of interest" description="Disordered" evidence="1">
    <location>
        <begin position="53"/>
        <end position="76"/>
    </location>
</feature>
<evidence type="ECO:0000313" key="3">
    <source>
        <dbReference type="Proteomes" id="UP000193553"/>
    </source>
</evidence>
<sequence>MYVAARRQELAIEYKAVAKSSAISTERAILLKSVARTLTGLANQLDRLASLTRDEARHARAADDRPGAEPEDGQRL</sequence>
<gene>
    <name evidence="2" type="ORF">BSZ18_03340</name>
</gene>
<comment type="caution">
    <text evidence="2">The sequence shown here is derived from an EMBL/GenBank/DDBJ whole genome shotgun (WGS) entry which is preliminary data.</text>
</comment>
<dbReference type="Proteomes" id="UP000193553">
    <property type="component" value="Unassembled WGS sequence"/>
</dbReference>
<proteinExistence type="predicted"/>
<dbReference type="AlphaFoldDB" id="A0A1X3G5L5"/>
<protein>
    <submittedName>
        <fullName evidence="2">Uncharacterized protein</fullName>
    </submittedName>
</protein>
<evidence type="ECO:0000313" key="2">
    <source>
        <dbReference type="EMBL" id="OSJ17956.1"/>
    </source>
</evidence>
<accession>A0A1X3G5L5</accession>
<name>A0A1X3G5L5_9BRAD</name>
<reference evidence="2 3" key="1">
    <citation type="submission" date="2017-03" db="EMBL/GenBank/DDBJ databases">
        <title>Whole genome sequences of fourteen strains of Bradyrhizobium canariense and one strain of Bradyrhizobium japonicum isolated from Lupinus (Papilionoideae: Genisteae) species in Algeria.</title>
        <authorList>
            <person name="Crovadore J."/>
            <person name="Chekireb D."/>
            <person name="Brachmann A."/>
            <person name="Chablais R."/>
            <person name="Cochard B."/>
            <person name="Lefort F."/>
        </authorList>
    </citation>
    <scope>NUCLEOTIDE SEQUENCE [LARGE SCALE GENOMIC DNA]</scope>
    <source>
        <strain evidence="2 3">UBMA195</strain>
    </source>
</reference>